<evidence type="ECO:0000313" key="1">
    <source>
        <dbReference type="EMBL" id="MBB3099077.1"/>
    </source>
</evidence>
<name>A0A7W5AML4_9ACTN</name>
<keyword evidence="2" id="KW-1185">Reference proteome</keyword>
<evidence type="ECO:0000313" key="2">
    <source>
        <dbReference type="Proteomes" id="UP000590749"/>
    </source>
</evidence>
<dbReference type="AlphaFoldDB" id="A0A7W5AML4"/>
<proteinExistence type="predicted"/>
<reference evidence="1 2" key="1">
    <citation type="submission" date="2020-08" db="EMBL/GenBank/DDBJ databases">
        <title>Genomic Encyclopedia of Type Strains, Phase III (KMG-III): the genomes of soil and plant-associated and newly described type strains.</title>
        <authorList>
            <person name="Whitman W."/>
        </authorList>
    </citation>
    <scope>NUCLEOTIDE SEQUENCE [LARGE SCALE GENOMIC DNA]</scope>
    <source>
        <strain evidence="1 2">CECT 3287</strain>
    </source>
</reference>
<gene>
    <name evidence="1" type="ORF">FHR83_006783</name>
</gene>
<accession>A0A7W5AML4</accession>
<dbReference type="EMBL" id="JACHXF010000017">
    <property type="protein sequence ID" value="MBB3099077.1"/>
    <property type="molecule type" value="Genomic_DNA"/>
</dbReference>
<comment type="caution">
    <text evidence="1">The sequence shown here is derived from an EMBL/GenBank/DDBJ whole genome shotgun (WGS) entry which is preliminary data.</text>
</comment>
<dbReference type="RefSeq" id="WP_183225154.1">
    <property type="nucleotide sequence ID" value="NZ_BMPW01000020.1"/>
</dbReference>
<protein>
    <submittedName>
        <fullName evidence="1">Uncharacterized protein</fullName>
    </submittedName>
</protein>
<organism evidence="1 2">
    <name type="scientific">Actinoplanes campanulatus</name>
    <dbReference type="NCBI Taxonomy" id="113559"/>
    <lineage>
        <taxon>Bacteria</taxon>
        <taxon>Bacillati</taxon>
        <taxon>Actinomycetota</taxon>
        <taxon>Actinomycetes</taxon>
        <taxon>Micromonosporales</taxon>
        <taxon>Micromonosporaceae</taxon>
        <taxon>Actinoplanes</taxon>
    </lineage>
</organism>
<sequence>MTAVPFAVEWVFLDESTPRQIHTSTVTAVDADDARMTLLGSIPEDRVSVLRVSAEEDQQ</sequence>
<dbReference type="Proteomes" id="UP000590749">
    <property type="component" value="Unassembled WGS sequence"/>
</dbReference>